<accession>A0A382YAN0</accession>
<dbReference type="AlphaFoldDB" id="A0A382YAN0"/>
<proteinExistence type="predicted"/>
<reference evidence="1" key="1">
    <citation type="submission" date="2018-05" db="EMBL/GenBank/DDBJ databases">
        <authorList>
            <person name="Lanie J.A."/>
            <person name="Ng W.-L."/>
            <person name="Kazmierczak K.M."/>
            <person name="Andrzejewski T.M."/>
            <person name="Davidsen T.M."/>
            <person name="Wayne K.J."/>
            <person name="Tettelin H."/>
            <person name="Glass J.I."/>
            <person name="Rusch D."/>
            <person name="Podicherti R."/>
            <person name="Tsui H.-C.T."/>
            <person name="Winkler M.E."/>
        </authorList>
    </citation>
    <scope>NUCLEOTIDE SEQUENCE</scope>
</reference>
<protein>
    <submittedName>
        <fullName evidence="1">Uncharacterized protein</fullName>
    </submittedName>
</protein>
<name>A0A382YAN0_9ZZZZ</name>
<organism evidence="1">
    <name type="scientific">marine metagenome</name>
    <dbReference type="NCBI Taxonomy" id="408172"/>
    <lineage>
        <taxon>unclassified sequences</taxon>
        <taxon>metagenomes</taxon>
        <taxon>ecological metagenomes</taxon>
    </lineage>
</organism>
<sequence length="265" mass="30899">DMGISFCVDEKIESLNVDFSFATYGVADQTSIYVHTTKNLYLALINDKSGFPFKDILNYDEKDDKNGILSINKSLKGSKKPKSHDYATLQDWRTITRKEDHSDEIMTACYKFEEIVTRSKWQRKPIHISKSIALINQLTPKFFDEHENVAYTIQVRKEGNRKYIKIQLVNKFPGILHNEYSNQKELLNESCLFQAEIKVNSENLLSYKPYSEKKSFSIDREYEEIDFLYRNLDHFSIGHNCSATWSPIESPTQVKSSFIPTYDLK</sequence>
<dbReference type="EMBL" id="UINC01173999">
    <property type="protein sequence ID" value="SVD79905.1"/>
    <property type="molecule type" value="Genomic_DNA"/>
</dbReference>
<evidence type="ECO:0000313" key="1">
    <source>
        <dbReference type="EMBL" id="SVD79905.1"/>
    </source>
</evidence>
<feature type="non-terminal residue" evidence="1">
    <location>
        <position position="265"/>
    </location>
</feature>
<gene>
    <name evidence="1" type="ORF">METZ01_LOCUS432759</name>
</gene>
<feature type="non-terminal residue" evidence="1">
    <location>
        <position position="1"/>
    </location>
</feature>